<dbReference type="GO" id="GO:0000049">
    <property type="term" value="F:tRNA binding"/>
    <property type="evidence" value="ECO:0007669"/>
    <property type="project" value="UniProtKB-UniRule"/>
</dbReference>
<reference evidence="20" key="1">
    <citation type="submission" date="2020-10" db="EMBL/GenBank/DDBJ databases">
        <authorList>
            <person name="Gilroy R."/>
        </authorList>
    </citation>
    <scope>NUCLEOTIDE SEQUENCE</scope>
    <source>
        <strain evidence="20">ChiHjej12B11-7776</strain>
    </source>
</reference>
<keyword evidence="13 15" id="KW-0030">Aminoacyl-tRNA synthetase</keyword>
<protein>
    <recommendedName>
        <fullName evidence="15">Phenylalanine--tRNA ligase beta subunit</fullName>
        <ecNumber evidence="15">6.1.1.20</ecNumber>
    </recommendedName>
    <alternativeName>
        <fullName evidence="15">Phenylalanyl-tRNA synthetase beta subunit</fullName>
        <shortName evidence="15">PheRS</shortName>
    </alternativeName>
</protein>
<evidence type="ECO:0000313" key="21">
    <source>
        <dbReference type="Proteomes" id="UP000886852"/>
    </source>
</evidence>
<dbReference type="Pfam" id="PF03483">
    <property type="entry name" value="B3_4"/>
    <property type="match status" value="1"/>
</dbReference>
<dbReference type="SMART" id="SM00873">
    <property type="entry name" value="B3_4"/>
    <property type="match status" value="1"/>
</dbReference>
<dbReference type="InterPro" id="IPR009061">
    <property type="entry name" value="DNA-bd_dom_put_sf"/>
</dbReference>
<dbReference type="Pfam" id="PF03484">
    <property type="entry name" value="B5"/>
    <property type="match status" value="1"/>
</dbReference>
<dbReference type="SUPFAM" id="SSF55681">
    <property type="entry name" value="Class II aaRS and biotin synthetases"/>
    <property type="match status" value="1"/>
</dbReference>
<evidence type="ECO:0000256" key="1">
    <source>
        <dbReference type="ARBA" id="ARBA00004496"/>
    </source>
</evidence>
<dbReference type="InterPro" id="IPR041616">
    <property type="entry name" value="PheRS_beta_core"/>
</dbReference>
<dbReference type="GO" id="GO:0000287">
    <property type="term" value="F:magnesium ion binding"/>
    <property type="evidence" value="ECO:0007669"/>
    <property type="project" value="UniProtKB-UniRule"/>
</dbReference>
<dbReference type="SUPFAM" id="SSF56037">
    <property type="entry name" value="PheT/TilS domain"/>
    <property type="match status" value="1"/>
</dbReference>
<evidence type="ECO:0000256" key="12">
    <source>
        <dbReference type="ARBA" id="ARBA00022917"/>
    </source>
</evidence>
<dbReference type="CDD" id="cd00769">
    <property type="entry name" value="PheRS_beta_core"/>
    <property type="match status" value="1"/>
</dbReference>
<feature type="domain" description="TRNA-binding" evidence="17">
    <location>
        <begin position="39"/>
        <end position="152"/>
    </location>
</feature>
<evidence type="ECO:0000256" key="15">
    <source>
        <dbReference type="HAMAP-Rule" id="MF_00283"/>
    </source>
</evidence>
<feature type="domain" description="B5" evidence="19">
    <location>
        <begin position="405"/>
        <end position="480"/>
    </location>
</feature>
<comment type="subcellular location">
    <subcellularLocation>
        <location evidence="1 15">Cytoplasm</location>
    </subcellularLocation>
</comment>
<dbReference type="Pfam" id="PF17759">
    <property type="entry name" value="tRNA_synthFbeta"/>
    <property type="match status" value="1"/>
</dbReference>
<dbReference type="Pfam" id="PF03147">
    <property type="entry name" value="FDX-ACB"/>
    <property type="match status" value="1"/>
</dbReference>
<feature type="binding site" evidence="15">
    <location>
        <position position="464"/>
    </location>
    <ligand>
        <name>Mg(2+)</name>
        <dbReference type="ChEBI" id="CHEBI:18420"/>
        <note>shared with alpha subunit</note>
    </ligand>
</feature>
<dbReference type="SUPFAM" id="SSF54991">
    <property type="entry name" value="Anticodon-binding domain of PheRS"/>
    <property type="match status" value="1"/>
</dbReference>
<evidence type="ECO:0000256" key="11">
    <source>
        <dbReference type="ARBA" id="ARBA00022884"/>
    </source>
</evidence>
<dbReference type="PANTHER" id="PTHR10947">
    <property type="entry name" value="PHENYLALANYL-TRNA SYNTHETASE BETA CHAIN AND LEUCINE-RICH REPEAT-CONTAINING PROTEIN 47"/>
    <property type="match status" value="1"/>
</dbReference>
<comment type="similarity">
    <text evidence="2 15">Belongs to the phenylalanyl-tRNA synthetase beta subunit family. Type 1 subfamily.</text>
</comment>
<dbReference type="SMART" id="SM00896">
    <property type="entry name" value="FDX-ACB"/>
    <property type="match status" value="1"/>
</dbReference>
<evidence type="ECO:0000256" key="3">
    <source>
        <dbReference type="ARBA" id="ARBA00011209"/>
    </source>
</evidence>
<dbReference type="InterPro" id="IPR033714">
    <property type="entry name" value="tRNA_bind_bactPheRS"/>
</dbReference>
<dbReference type="GO" id="GO:0009328">
    <property type="term" value="C:phenylalanine-tRNA ligase complex"/>
    <property type="evidence" value="ECO:0007669"/>
    <property type="project" value="TreeGrafter"/>
</dbReference>
<keyword evidence="12 15" id="KW-0648">Protein biosynthesis</keyword>
<dbReference type="InterPro" id="IPR004532">
    <property type="entry name" value="Phe-tRNA-ligase_IIc_bsu_bact"/>
</dbReference>
<keyword evidence="4 15" id="KW-0963">Cytoplasm</keyword>
<feature type="binding site" evidence="15">
    <location>
        <position position="467"/>
    </location>
    <ligand>
        <name>Mg(2+)</name>
        <dbReference type="ChEBI" id="CHEBI:18420"/>
        <note>shared with alpha subunit</note>
    </ligand>
</feature>
<sequence length="790" mass="87474">MKVPLSWIKEYVDVTEDIDTLCRKMVNIGLEIEEVTYLGENVTNVKIGQIKEIIQHPNAERLLCCKVDVGEIVPIVTNDHHLKVGDKVPVALNNARLANGMHITKGKMRGEPSDGMFCGSEELGITKDYYEGADTDGVLVLSPNAQVGADVRQEVNIDDYVLDVNVTSNRQDCNSVVGLAREVAVALGKACREPQTDYTEQSQNTSDMVTVDVAAKDLCRGYFMQGVTDVTIRPSPVWMTSRLAKVGLHGINNLVDITNYVLFEIGQPMHAFDYEDITDKTIVVRRAQEGEKIIPLDGKEYVLTSEDLVIADKTRAVGLAGIMGGANSGIKNNTTCVMFESATFARGNVRKTSRRLGLRSDSSARFEKGIETYTNNVGLSRALHLVQQLDCGKVTKGRICIGRQAESRTVAFAKDKIRRLLGIVIPDDKIKEILNALNIEVSLTKDTVTCIVPPYRDDIVRDCDIVEELIRVYGYDNINGTLMENSHITCGGKTEEETKCDRLRTVLTGMRYNECVFYPFGGKALFDKASLTPVDEGKYIRILNPIGEELSLMNRSLVPNMLQCVSLNLTRSVHDLRLFEIGKAYLATSLPLTQLPKEEKRLCVAATEVTYDAFSQSVLQAVHAFAKGGIKLVRSQKDILHPGISADILIDGKVCGSMGKIHPQIAKNFDISVDCFVAELALEDVFEKDNENFRYKPFGKFPSVTRDFAFVADEDVAAQDLLDEFLCLPQVAQASLFDVYRSPQLGEGKKSLAVTVEFKDNNKTLQDEDVAKPVAKALKNIKEKYGAELR</sequence>
<feature type="binding site" evidence="15">
    <location>
        <position position="458"/>
    </location>
    <ligand>
        <name>Mg(2+)</name>
        <dbReference type="ChEBI" id="CHEBI:18420"/>
        <note>shared with alpha subunit</note>
    </ligand>
</feature>
<keyword evidence="10 15" id="KW-0460">Magnesium</keyword>
<dbReference type="Gene3D" id="3.30.930.10">
    <property type="entry name" value="Bira Bifunctional Protein, Domain 2"/>
    <property type="match status" value="1"/>
</dbReference>
<evidence type="ECO:0000256" key="10">
    <source>
        <dbReference type="ARBA" id="ARBA00022842"/>
    </source>
</evidence>
<dbReference type="EC" id="6.1.1.20" evidence="15"/>
<keyword evidence="9 15" id="KW-0067">ATP-binding</keyword>
<dbReference type="InterPro" id="IPR005147">
    <property type="entry name" value="tRNA_synthase_B5-dom"/>
</dbReference>
<dbReference type="Pfam" id="PF01588">
    <property type="entry name" value="tRNA_bind"/>
    <property type="match status" value="1"/>
</dbReference>
<feature type="domain" description="FDX-ACB" evidence="18">
    <location>
        <begin position="699"/>
        <end position="790"/>
    </location>
</feature>
<evidence type="ECO:0000256" key="4">
    <source>
        <dbReference type="ARBA" id="ARBA00022490"/>
    </source>
</evidence>
<gene>
    <name evidence="15" type="primary">pheT</name>
    <name evidence="20" type="ORF">IAC72_00225</name>
</gene>
<evidence type="ECO:0000256" key="8">
    <source>
        <dbReference type="ARBA" id="ARBA00022741"/>
    </source>
</evidence>
<keyword evidence="5 16" id="KW-0820">tRNA-binding</keyword>
<dbReference type="InterPro" id="IPR002547">
    <property type="entry name" value="tRNA-bd_dom"/>
</dbReference>
<accession>A0A9D1MWH7</accession>
<dbReference type="GO" id="GO:0006432">
    <property type="term" value="P:phenylalanyl-tRNA aminoacylation"/>
    <property type="evidence" value="ECO:0007669"/>
    <property type="project" value="UniProtKB-UniRule"/>
</dbReference>
<dbReference type="SUPFAM" id="SSF46955">
    <property type="entry name" value="Putative DNA-binding domain"/>
    <property type="match status" value="1"/>
</dbReference>
<evidence type="ECO:0000259" key="19">
    <source>
        <dbReference type="PROSITE" id="PS51483"/>
    </source>
</evidence>
<dbReference type="InterPro" id="IPR020825">
    <property type="entry name" value="Phe-tRNA_synthase-like_B3/B4"/>
</dbReference>
<dbReference type="PANTHER" id="PTHR10947:SF0">
    <property type="entry name" value="PHENYLALANINE--TRNA LIGASE BETA SUBUNIT"/>
    <property type="match status" value="1"/>
</dbReference>
<dbReference type="SMART" id="SM00874">
    <property type="entry name" value="B5"/>
    <property type="match status" value="1"/>
</dbReference>
<organism evidence="20 21">
    <name type="scientific">Candidatus Fimimonas merdipullorum</name>
    <dbReference type="NCBI Taxonomy" id="2840822"/>
    <lineage>
        <taxon>Bacteria</taxon>
        <taxon>Pseudomonadati</taxon>
        <taxon>Myxococcota</taxon>
        <taxon>Myxococcia</taxon>
        <taxon>Myxococcales</taxon>
        <taxon>Cystobacterineae</taxon>
        <taxon>Myxococcaceae</taxon>
        <taxon>Myxococcaceae incertae sedis</taxon>
        <taxon>Candidatus Fimimonas</taxon>
    </lineage>
</organism>
<evidence type="ECO:0000256" key="5">
    <source>
        <dbReference type="ARBA" id="ARBA00022555"/>
    </source>
</evidence>
<keyword evidence="8 15" id="KW-0547">Nucleotide-binding</keyword>
<evidence type="ECO:0000259" key="18">
    <source>
        <dbReference type="PROSITE" id="PS51447"/>
    </source>
</evidence>
<comment type="caution">
    <text evidence="20">The sequence shown here is derived from an EMBL/GenBank/DDBJ whole genome shotgun (WGS) entry which is preliminary data.</text>
</comment>
<dbReference type="AlphaFoldDB" id="A0A9D1MWH7"/>
<dbReference type="PROSITE" id="PS50886">
    <property type="entry name" value="TRBD"/>
    <property type="match status" value="1"/>
</dbReference>
<dbReference type="Gene3D" id="3.30.56.10">
    <property type="match status" value="2"/>
</dbReference>
<dbReference type="NCBIfam" id="TIGR00472">
    <property type="entry name" value="pheT_bact"/>
    <property type="match status" value="1"/>
</dbReference>
<dbReference type="Proteomes" id="UP000886852">
    <property type="component" value="Unassembled WGS sequence"/>
</dbReference>
<dbReference type="GO" id="GO:0005524">
    <property type="term" value="F:ATP binding"/>
    <property type="evidence" value="ECO:0007669"/>
    <property type="project" value="UniProtKB-UniRule"/>
</dbReference>
<dbReference type="InterPro" id="IPR045864">
    <property type="entry name" value="aa-tRNA-synth_II/BPL/LPL"/>
</dbReference>
<keyword evidence="6 15" id="KW-0436">Ligase</keyword>
<proteinExistence type="inferred from homology"/>
<dbReference type="EMBL" id="DVOC01000007">
    <property type="protein sequence ID" value="HIU90427.1"/>
    <property type="molecule type" value="Genomic_DNA"/>
</dbReference>
<comment type="subunit">
    <text evidence="3 15">Tetramer of two alpha and two beta subunits.</text>
</comment>
<feature type="binding site" evidence="15">
    <location>
        <position position="468"/>
    </location>
    <ligand>
        <name>Mg(2+)</name>
        <dbReference type="ChEBI" id="CHEBI:18420"/>
        <note>shared with alpha subunit</note>
    </ligand>
</feature>
<dbReference type="PROSITE" id="PS51447">
    <property type="entry name" value="FDX_ACB"/>
    <property type="match status" value="1"/>
</dbReference>
<name>A0A9D1MWH7_9BACT</name>
<dbReference type="InterPro" id="IPR005146">
    <property type="entry name" value="B3/B4_tRNA-bd"/>
</dbReference>
<dbReference type="InterPro" id="IPR005121">
    <property type="entry name" value="Fdx_antiC-bd"/>
</dbReference>
<reference evidence="20" key="2">
    <citation type="journal article" date="2021" name="PeerJ">
        <title>Extensive microbial diversity within the chicken gut microbiome revealed by metagenomics and culture.</title>
        <authorList>
            <person name="Gilroy R."/>
            <person name="Ravi A."/>
            <person name="Getino M."/>
            <person name="Pursley I."/>
            <person name="Horton D.L."/>
            <person name="Alikhan N.F."/>
            <person name="Baker D."/>
            <person name="Gharbi K."/>
            <person name="Hall N."/>
            <person name="Watson M."/>
            <person name="Adriaenssens E.M."/>
            <person name="Foster-Nyarko E."/>
            <person name="Jarju S."/>
            <person name="Secka A."/>
            <person name="Antonio M."/>
            <person name="Oren A."/>
            <person name="Chaudhuri R.R."/>
            <person name="La Ragione R."/>
            <person name="Hildebrand F."/>
            <person name="Pallen M.J."/>
        </authorList>
    </citation>
    <scope>NUCLEOTIDE SEQUENCE</scope>
    <source>
        <strain evidence="20">ChiHjej12B11-7776</strain>
    </source>
</reference>
<evidence type="ECO:0000256" key="16">
    <source>
        <dbReference type="PROSITE-ProRule" id="PRU00209"/>
    </source>
</evidence>
<dbReference type="InterPro" id="IPR012340">
    <property type="entry name" value="NA-bd_OB-fold"/>
</dbReference>
<evidence type="ECO:0000256" key="13">
    <source>
        <dbReference type="ARBA" id="ARBA00023146"/>
    </source>
</evidence>
<evidence type="ECO:0000256" key="7">
    <source>
        <dbReference type="ARBA" id="ARBA00022723"/>
    </source>
</evidence>
<dbReference type="PROSITE" id="PS51483">
    <property type="entry name" value="B5"/>
    <property type="match status" value="1"/>
</dbReference>
<evidence type="ECO:0000256" key="2">
    <source>
        <dbReference type="ARBA" id="ARBA00008653"/>
    </source>
</evidence>
<dbReference type="Gene3D" id="2.40.50.140">
    <property type="entry name" value="Nucleic acid-binding proteins"/>
    <property type="match status" value="1"/>
</dbReference>
<dbReference type="InterPro" id="IPR036690">
    <property type="entry name" value="Fdx_antiC-bd_sf"/>
</dbReference>
<evidence type="ECO:0000256" key="6">
    <source>
        <dbReference type="ARBA" id="ARBA00022598"/>
    </source>
</evidence>
<comment type="cofactor">
    <cofactor evidence="15">
        <name>Mg(2+)</name>
        <dbReference type="ChEBI" id="CHEBI:18420"/>
    </cofactor>
    <text evidence="15">Binds 2 magnesium ions per tetramer.</text>
</comment>
<evidence type="ECO:0000259" key="17">
    <source>
        <dbReference type="PROSITE" id="PS50886"/>
    </source>
</evidence>
<dbReference type="HAMAP" id="MF_00283">
    <property type="entry name" value="Phe_tRNA_synth_beta1"/>
    <property type="match status" value="1"/>
</dbReference>
<dbReference type="GO" id="GO:0004826">
    <property type="term" value="F:phenylalanine-tRNA ligase activity"/>
    <property type="evidence" value="ECO:0007669"/>
    <property type="project" value="UniProtKB-UniRule"/>
</dbReference>
<evidence type="ECO:0000313" key="20">
    <source>
        <dbReference type="EMBL" id="HIU90427.1"/>
    </source>
</evidence>
<keyword evidence="11 16" id="KW-0694">RNA-binding</keyword>
<dbReference type="CDD" id="cd02796">
    <property type="entry name" value="tRNA_bind_bactPheRS"/>
    <property type="match status" value="1"/>
</dbReference>
<evidence type="ECO:0000256" key="9">
    <source>
        <dbReference type="ARBA" id="ARBA00022840"/>
    </source>
</evidence>
<dbReference type="Gene3D" id="3.30.70.380">
    <property type="entry name" value="Ferrodoxin-fold anticodon-binding domain"/>
    <property type="match status" value="1"/>
</dbReference>
<dbReference type="SUPFAM" id="SSF50249">
    <property type="entry name" value="Nucleic acid-binding proteins"/>
    <property type="match status" value="1"/>
</dbReference>
<dbReference type="InterPro" id="IPR045060">
    <property type="entry name" value="Phe-tRNA-ligase_IIc_bsu"/>
</dbReference>
<keyword evidence="7 15" id="KW-0479">Metal-binding</keyword>
<evidence type="ECO:0000256" key="14">
    <source>
        <dbReference type="ARBA" id="ARBA00049255"/>
    </source>
</evidence>
<comment type="catalytic activity">
    <reaction evidence="14 15">
        <text>tRNA(Phe) + L-phenylalanine + ATP = L-phenylalanyl-tRNA(Phe) + AMP + diphosphate + H(+)</text>
        <dbReference type="Rhea" id="RHEA:19413"/>
        <dbReference type="Rhea" id="RHEA-COMP:9668"/>
        <dbReference type="Rhea" id="RHEA-COMP:9699"/>
        <dbReference type="ChEBI" id="CHEBI:15378"/>
        <dbReference type="ChEBI" id="CHEBI:30616"/>
        <dbReference type="ChEBI" id="CHEBI:33019"/>
        <dbReference type="ChEBI" id="CHEBI:58095"/>
        <dbReference type="ChEBI" id="CHEBI:78442"/>
        <dbReference type="ChEBI" id="CHEBI:78531"/>
        <dbReference type="ChEBI" id="CHEBI:456215"/>
        <dbReference type="EC" id="6.1.1.20"/>
    </reaction>
</comment>
<dbReference type="Gene3D" id="3.50.40.10">
    <property type="entry name" value="Phenylalanyl-trna Synthetase, Chain B, domain 3"/>
    <property type="match status" value="1"/>
</dbReference>